<keyword evidence="2" id="KW-0540">Nuclease</keyword>
<evidence type="ECO:0000313" key="3">
    <source>
        <dbReference type="Proteomes" id="UP000230768"/>
    </source>
</evidence>
<dbReference type="AlphaFoldDB" id="A0A2G8IUL5"/>
<sequence length="883" mass="100660">MSAIDLKDFFEQNFSNTYYYLKTVYKNQEEAAEKALESARGLVSAESPIDDPTFQRWSLEMYMKYKIGLEVPKNYVMRESKEKSWFEPKMVASGFFWSRYRRYLSSSKNWPLEAVTAIDETTNQIMASIGNPSSMDPFDKRGLVLGYVQSGKTANFTGLINKAFDVGYMLIIVLSGIHNDLRTQTQIRLNEEVIGNRTDKDGNPIGVAQISANTADHIISSWTTEDDDIKSSRRGTSNLNSPTLMVVKKNKTVLESLRDQLIYHRDIYNLDIPVLIVDDEADQASVDTSNPDKNEDPKTINFLIRKILEIFNRKAFVGYTATPFANLLISNEGSTNEEGGDLYPKDFLVGLPKPKEYCGPEEYFNVEEDAEDTRPSLIRHLRQEDLDVFTNIKKKTDANKFEEVPPQMREAILEFLLVIAIRNLRGQRNKHNSMLIHTSRFKDVQSSVKDAVERAFDAISKQLQYNPGSTVIAELQDLYENDILPTSKDWPNENHPEFGWDEVYKELMNCCESIQVFEINGNSRDALDYHQYKEEGLNVIAVGGDKLSRGLTLEGLSITYYFRNTLMYDTLMQMGRWFGYRKGYMDICRIYTSNEIASNFEHLSIAMIQLRQEFDRLAAMKKTPSEYAIKMLSHPTMKLTSPLKMRNAVSSNVIYAGTLQQTRLFDPSEDVMKGNMDAAVKLVNILPLTKTTYKKTNFYSTSGVNAEHIKGFLSEYRTADSNIVNSALIADYIDRVNKEGELTNWTVSIVEGQPKSSFGLSEYLVELGEISLKSASALGNRIKAPESKYQIRDIGAIVSPNHEDMDLDYDKIKELKERKDKRRERSKENGLMLLYPLHPEVPIFKSLDVEFSSKLVPIGIAFSFPGTEIEDKGVYQTNKTISK</sequence>
<dbReference type="InterPro" id="IPR018310">
    <property type="entry name" value="Put_endonuclease_Z1-dom"/>
</dbReference>
<keyword evidence="2" id="KW-0255">Endonuclease</keyword>
<evidence type="ECO:0000313" key="2">
    <source>
        <dbReference type="EMBL" id="PIK27183.1"/>
    </source>
</evidence>
<protein>
    <submittedName>
        <fullName evidence="2">Endonuclease</fullName>
    </submittedName>
</protein>
<keyword evidence="2" id="KW-0378">Hydrolase</keyword>
<gene>
    <name evidence="2" type="ORF">CTV99_09250</name>
</gene>
<comment type="caution">
    <text evidence="2">The sequence shown here is derived from an EMBL/GenBank/DDBJ whole genome shotgun (WGS) entry which is preliminary data.</text>
</comment>
<reference evidence="2 3" key="1">
    <citation type="submission" date="2017-11" db="EMBL/GenBank/DDBJ databases">
        <title>Draft genome sequence of Bacillus pumilus 51_5il from lake Gorkoye (Russia: Novosibirsk region).</title>
        <authorList>
            <person name="Shipova A.A."/>
            <person name="Rozanov A.S."/>
            <person name="Bryanskaya A.V."/>
            <person name="Peltek S.E."/>
        </authorList>
    </citation>
    <scope>NUCLEOTIDE SEQUENCE [LARGE SCALE GENOMIC DNA]</scope>
    <source>
        <strain evidence="2 3">51_5il</strain>
    </source>
</reference>
<proteinExistence type="predicted"/>
<dbReference type="Pfam" id="PF10593">
    <property type="entry name" value="Z1"/>
    <property type="match status" value="1"/>
</dbReference>
<name>A0A2G8IUL5_BACPU</name>
<dbReference type="Proteomes" id="UP000230768">
    <property type="component" value="Unassembled WGS sequence"/>
</dbReference>
<dbReference type="GO" id="GO:0004519">
    <property type="term" value="F:endonuclease activity"/>
    <property type="evidence" value="ECO:0007669"/>
    <property type="project" value="UniProtKB-KW"/>
</dbReference>
<evidence type="ECO:0000259" key="1">
    <source>
        <dbReference type="Pfam" id="PF10593"/>
    </source>
</evidence>
<dbReference type="RefSeq" id="WP_099727292.1">
    <property type="nucleotide sequence ID" value="NZ_PEKP01000009.1"/>
</dbReference>
<accession>A0A2G8IUL5</accession>
<feature type="domain" description="Putative endonuclease Z1" evidence="1">
    <location>
        <begin position="408"/>
        <end position="635"/>
    </location>
</feature>
<organism evidence="2 3">
    <name type="scientific">Bacillus pumilus</name>
    <name type="common">Bacillus mesentericus</name>
    <dbReference type="NCBI Taxonomy" id="1408"/>
    <lineage>
        <taxon>Bacteria</taxon>
        <taxon>Bacillati</taxon>
        <taxon>Bacillota</taxon>
        <taxon>Bacilli</taxon>
        <taxon>Bacillales</taxon>
        <taxon>Bacillaceae</taxon>
        <taxon>Bacillus</taxon>
    </lineage>
</organism>
<dbReference type="EMBL" id="PEKP01000009">
    <property type="protein sequence ID" value="PIK27183.1"/>
    <property type="molecule type" value="Genomic_DNA"/>
</dbReference>